<organism evidence="1 2">
    <name type="scientific">Linderina pennispora</name>
    <dbReference type="NCBI Taxonomy" id="61395"/>
    <lineage>
        <taxon>Eukaryota</taxon>
        <taxon>Fungi</taxon>
        <taxon>Fungi incertae sedis</taxon>
        <taxon>Zoopagomycota</taxon>
        <taxon>Kickxellomycotina</taxon>
        <taxon>Kickxellomycetes</taxon>
        <taxon>Kickxellales</taxon>
        <taxon>Kickxellaceae</taxon>
        <taxon>Linderina</taxon>
    </lineage>
</organism>
<dbReference type="RefSeq" id="XP_040741328.1">
    <property type="nucleotide sequence ID" value="XM_040891675.1"/>
</dbReference>
<proteinExistence type="predicted"/>
<gene>
    <name evidence="1" type="ORF">DL89DRAFT_44787</name>
</gene>
<dbReference type="GeneID" id="63808323"/>
<reference evidence="1 2" key="1">
    <citation type="submission" date="2016-07" db="EMBL/GenBank/DDBJ databases">
        <title>Pervasive Adenine N6-methylation of Active Genes in Fungi.</title>
        <authorList>
            <consortium name="DOE Joint Genome Institute"/>
            <person name="Mondo S.J."/>
            <person name="Dannebaum R.O."/>
            <person name="Kuo R.C."/>
            <person name="Labutti K."/>
            <person name="Haridas S."/>
            <person name="Kuo A."/>
            <person name="Salamov A."/>
            <person name="Ahrendt S.R."/>
            <person name="Lipzen A."/>
            <person name="Sullivan W."/>
            <person name="Andreopoulos W.B."/>
            <person name="Clum A."/>
            <person name="Lindquist E."/>
            <person name="Daum C."/>
            <person name="Ramamoorthy G.K."/>
            <person name="Gryganskyi A."/>
            <person name="Culley D."/>
            <person name="Magnuson J.K."/>
            <person name="James T.Y."/>
            <person name="O'Malley M.A."/>
            <person name="Stajich J.E."/>
            <person name="Spatafora J.W."/>
            <person name="Visel A."/>
            <person name="Grigoriev I.V."/>
        </authorList>
    </citation>
    <scope>NUCLEOTIDE SEQUENCE [LARGE SCALE GENOMIC DNA]</scope>
    <source>
        <strain evidence="1 2">ATCC 12442</strain>
    </source>
</reference>
<evidence type="ECO:0000313" key="1">
    <source>
        <dbReference type="EMBL" id="ORX67441.1"/>
    </source>
</evidence>
<dbReference type="AlphaFoldDB" id="A0A1Y1W1P4"/>
<accession>A0A1Y1W1P4</accession>
<sequence length="63" mass="6999">MPPTMRCSGRIKYRAARLALIIAPGLLLAISQHIQYWASLPGSSELDQCFQFPDSGPDHRTKS</sequence>
<dbReference type="Proteomes" id="UP000193922">
    <property type="component" value="Unassembled WGS sequence"/>
</dbReference>
<dbReference type="EMBL" id="MCFD01000012">
    <property type="protein sequence ID" value="ORX67441.1"/>
    <property type="molecule type" value="Genomic_DNA"/>
</dbReference>
<keyword evidence="2" id="KW-1185">Reference proteome</keyword>
<name>A0A1Y1W1P4_9FUNG</name>
<evidence type="ECO:0000313" key="2">
    <source>
        <dbReference type="Proteomes" id="UP000193922"/>
    </source>
</evidence>
<protein>
    <submittedName>
        <fullName evidence="1">Uncharacterized protein</fullName>
    </submittedName>
</protein>
<comment type="caution">
    <text evidence="1">The sequence shown here is derived from an EMBL/GenBank/DDBJ whole genome shotgun (WGS) entry which is preliminary data.</text>
</comment>